<feature type="transmembrane region" description="Helical" evidence="6">
    <location>
        <begin position="39"/>
        <end position="59"/>
    </location>
</feature>
<feature type="transmembrane region" description="Helical" evidence="6">
    <location>
        <begin position="374"/>
        <end position="393"/>
    </location>
</feature>
<evidence type="ECO:0000313" key="7">
    <source>
        <dbReference type="EMBL" id="SVA07709.1"/>
    </source>
</evidence>
<gene>
    <name evidence="7" type="ORF">METZ01_LOCUS60563</name>
</gene>
<dbReference type="AlphaFoldDB" id="A0A381SW71"/>
<dbReference type="GO" id="GO:0005886">
    <property type="term" value="C:plasma membrane"/>
    <property type="evidence" value="ECO:0007669"/>
    <property type="project" value="UniProtKB-SubCell"/>
</dbReference>
<feature type="transmembrane region" description="Helical" evidence="6">
    <location>
        <begin position="80"/>
        <end position="104"/>
    </location>
</feature>
<feature type="transmembrane region" description="Helical" evidence="6">
    <location>
        <begin position="166"/>
        <end position="188"/>
    </location>
</feature>
<dbReference type="EMBL" id="UINC01003600">
    <property type="protein sequence ID" value="SVA07709.1"/>
    <property type="molecule type" value="Genomic_DNA"/>
</dbReference>
<dbReference type="PANTHER" id="PTHR30250">
    <property type="entry name" value="PST FAMILY PREDICTED COLANIC ACID TRANSPORTER"/>
    <property type="match status" value="1"/>
</dbReference>
<evidence type="ECO:0000256" key="5">
    <source>
        <dbReference type="ARBA" id="ARBA00023136"/>
    </source>
</evidence>
<feature type="transmembrane region" description="Helical" evidence="6">
    <location>
        <begin position="110"/>
        <end position="128"/>
    </location>
</feature>
<feature type="transmembrane region" description="Helical" evidence="6">
    <location>
        <begin position="12"/>
        <end position="33"/>
    </location>
</feature>
<feature type="transmembrane region" description="Helical" evidence="6">
    <location>
        <begin position="234"/>
        <end position="253"/>
    </location>
</feature>
<feature type="transmembrane region" description="Helical" evidence="6">
    <location>
        <begin position="140"/>
        <end position="160"/>
    </location>
</feature>
<comment type="subcellular location">
    <subcellularLocation>
        <location evidence="1">Cell membrane</location>
        <topology evidence="1">Multi-pass membrane protein</topology>
    </subcellularLocation>
</comment>
<dbReference type="InterPro" id="IPR050833">
    <property type="entry name" value="Poly_Biosynth_Transport"/>
</dbReference>
<keyword evidence="5 6" id="KW-0472">Membrane</keyword>
<protein>
    <recommendedName>
        <fullName evidence="8">Polysaccharide biosynthesis protein C-terminal domain-containing protein</fullName>
    </recommendedName>
</protein>
<feature type="transmembrane region" description="Helical" evidence="6">
    <location>
        <begin position="273"/>
        <end position="294"/>
    </location>
</feature>
<keyword evidence="4 6" id="KW-1133">Transmembrane helix</keyword>
<proteinExistence type="predicted"/>
<keyword evidence="3 6" id="KW-0812">Transmembrane</keyword>
<sequence length="398" mass="45554">MIKKYLINYRNVTLLIILSVIFGFVRNVVLGRMLSISDFGVYSLSLSVIGILSALLLFGQQRGIIRFFIKKNVTDYDWKTPILIQLFISIPTTFILLPIISIYYNVDYAFTYFCVCVIVSTVITDLLINIVRSSGKFELALILQRMIRIIVAITAIIFFINDTLRLTSIFYFFGSIHFIYGVFVYNYVIRKINLGSNKVPFSSQKEGLYFSALDVISLINMYGINLIIAEILSINYLGIFFAFNIILRIYEIFAQSTDFVTMPSSKEIDRSGLIIIVLKNLIIGSAISLFFLTFGDYIVSKLYLKKYDEYLNLIPLICLIGQVKMMDSIPLSIVGGISKKTILTRYVQYNSILSLIFIPGSIFSIKYFGLIGAAYALIILHFLRSIYGFRILYERYKL</sequence>
<evidence type="ECO:0000256" key="6">
    <source>
        <dbReference type="SAM" id="Phobius"/>
    </source>
</evidence>
<organism evidence="7">
    <name type="scientific">marine metagenome</name>
    <dbReference type="NCBI Taxonomy" id="408172"/>
    <lineage>
        <taxon>unclassified sequences</taxon>
        <taxon>metagenomes</taxon>
        <taxon>ecological metagenomes</taxon>
    </lineage>
</organism>
<feature type="transmembrane region" description="Helical" evidence="6">
    <location>
        <begin position="349"/>
        <end position="368"/>
    </location>
</feature>
<dbReference type="PANTHER" id="PTHR30250:SF11">
    <property type="entry name" value="O-ANTIGEN TRANSPORTER-RELATED"/>
    <property type="match status" value="1"/>
</dbReference>
<reference evidence="7" key="1">
    <citation type="submission" date="2018-05" db="EMBL/GenBank/DDBJ databases">
        <authorList>
            <person name="Lanie J.A."/>
            <person name="Ng W.-L."/>
            <person name="Kazmierczak K.M."/>
            <person name="Andrzejewski T.M."/>
            <person name="Davidsen T.M."/>
            <person name="Wayne K.J."/>
            <person name="Tettelin H."/>
            <person name="Glass J.I."/>
            <person name="Rusch D."/>
            <person name="Podicherti R."/>
            <person name="Tsui H.-C.T."/>
            <person name="Winkler M.E."/>
        </authorList>
    </citation>
    <scope>NUCLEOTIDE SEQUENCE</scope>
</reference>
<evidence type="ECO:0000256" key="4">
    <source>
        <dbReference type="ARBA" id="ARBA00022989"/>
    </source>
</evidence>
<evidence type="ECO:0000256" key="3">
    <source>
        <dbReference type="ARBA" id="ARBA00022692"/>
    </source>
</evidence>
<name>A0A381SW71_9ZZZZ</name>
<evidence type="ECO:0000256" key="1">
    <source>
        <dbReference type="ARBA" id="ARBA00004651"/>
    </source>
</evidence>
<evidence type="ECO:0000256" key="2">
    <source>
        <dbReference type="ARBA" id="ARBA00022475"/>
    </source>
</evidence>
<keyword evidence="2" id="KW-1003">Cell membrane</keyword>
<evidence type="ECO:0008006" key="8">
    <source>
        <dbReference type="Google" id="ProtNLM"/>
    </source>
</evidence>
<accession>A0A381SW71</accession>